<proteinExistence type="predicted"/>
<dbReference type="GO" id="GO:0016787">
    <property type="term" value="F:hydrolase activity"/>
    <property type="evidence" value="ECO:0007669"/>
    <property type="project" value="UniProtKB-KW"/>
</dbReference>
<dbReference type="Pfam" id="PF07859">
    <property type="entry name" value="Abhydrolase_3"/>
    <property type="match status" value="1"/>
</dbReference>
<keyword evidence="1 3" id="KW-0378">Hydrolase</keyword>
<accession>A0ABW4S246</accession>
<keyword evidence="4" id="KW-1185">Reference proteome</keyword>
<sequence>MERPAPDSPAVRHDLTDLDDAYSNAAHIPDGPGYPARWAARAAAFRAEHPPVELRYGDGARQVIDLFLPQGAPQGVMVFFHGGYWLAFGPRDWSHLAAGALAQGWAVAVPGYTLAPAARITGIVAEAAQATARVAAEVPGPVVLAGHSAGGHLVARLGCADMAAAMPGVGGRLRRIMPISPLADLRPLLRTSMNADLRLDAAEAAAQSPALCPAPEARVQIWVGADERPAFLDQARLLSEAWVAPLHLAPARHHFDVIDPLAEPDSRMVQILLG</sequence>
<comment type="caution">
    <text evidence="3">The sequence shown here is derived from an EMBL/GenBank/DDBJ whole genome shotgun (WGS) entry which is preliminary data.</text>
</comment>
<name>A0ABW4S246_9RHOB</name>
<gene>
    <name evidence="3" type="ORF">ACFSGJ_04925</name>
</gene>
<dbReference type="SUPFAM" id="SSF53474">
    <property type="entry name" value="alpha/beta-Hydrolases"/>
    <property type="match status" value="1"/>
</dbReference>
<evidence type="ECO:0000256" key="1">
    <source>
        <dbReference type="ARBA" id="ARBA00022801"/>
    </source>
</evidence>
<organism evidence="3 4">
    <name type="scientific">Halodurantibacterium flavum</name>
    <dbReference type="NCBI Taxonomy" id="1382802"/>
    <lineage>
        <taxon>Bacteria</taxon>
        <taxon>Pseudomonadati</taxon>
        <taxon>Pseudomonadota</taxon>
        <taxon>Alphaproteobacteria</taxon>
        <taxon>Rhodobacterales</taxon>
        <taxon>Paracoccaceae</taxon>
        <taxon>Halodurantibacterium</taxon>
    </lineage>
</organism>
<dbReference type="InterPro" id="IPR013094">
    <property type="entry name" value="AB_hydrolase_3"/>
</dbReference>
<feature type="domain" description="Alpha/beta hydrolase fold-3" evidence="2">
    <location>
        <begin position="77"/>
        <end position="193"/>
    </location>
</feature>
<evidence type="ECO:0000259" key="2">
    <source>
        <dbReference type="Pfam" id="PF07859"/>
    </source>
</evidence>
<dbReference type="InterPro" id="IPR050300">
    <property type="entry name" value="GDXG_lipolytic_enzyme"/>
</dbReference>
<dbReference type="PANTHER" id="PTHR48081">
    <property type="entry name" value="AB HYDROLASE SUPERFAMILY PROTEIN C4A8.06C"/>
    <property type="match status" value="1"/>
</dbReference>
<evidence type="ECO:0000313" key="4">
    <source>
        <dbReference type="Proteomes" id="UP001597353"/>
    </source>
</evidence>
<dbReference type="EMBL" id="JBHUGH010000003">
    <property type="protein sequence ID" value="MFD1911556.1"/>
    <property type="molecule type" value="Genomic_DNA"/>
</dbReference>
<dbReference type="PANTHER" id="PTHR48081:SF33">
    <property type="entry name" value="KYNURENINE FORMAMIDASE"/>
    <property type="match status" value="1"/>
</dbReference>
<dbReference type="Gene3D" id="3.40.50.1820">
    <property type="entry name" value="alpha/beta hydrolase"/>
    <property type="match status" value="1"/>
</dbReference>
<dbReference type="RefSeq" id="WP_390259883.1">
    <property type="nucleotide sequence ID" value="NZ_JBHUGH010000003.1"/>
</dbReference>
<dbReference type="InterPro" id="IPR029058">
    <property type="entry name" value="AB_hydrolase_fold"/>
</dbReference>
<reference evidence="4" key="1">
    <citation type="journal article" date="2019" name="Int. J. Syst. Evol. Microbiol.">
        <title>The Global Catalogue of Microorganisms (GCM) 10K type strain sequencing project: providing services to taxonomists for standard genome sequencing and annotation.</title>
        <authorList>
            <consortium name="The Broad Institute Genomics Platform"/>
            <consortium name="The Broad Institute Genome Sequencing Center for Infectious Disease"/>
            <person name="Wu L."/>
            <person name="Ma J."/>
        </authorList>
    </citation>
    <scope>NUCLEOTIDE SEQUENCE [LARGE SCALE GENOMIC DNA]</scope>
    <source>
        <strain evidence="4">CGMCC 4.7242</strain>
    </source>
</reference>
<dbReference type="Proteomes" id="UP001597353">
    <property type="component" value="Unassembled WGS sequence"/>
</dbReference>
<evidence type="ECO:0000313" key="3">
    <source>
        <dbReference type="EMBL" id="MFD1911556.1"/>
    </source>
</evidence>
<protein>
    <submittedName>
        <fullName evidence="3">Alpha/beta hydrolase</fullName>
    </submittedName>
</protein>